<feature type="transmembrane region" description="Helical" evidence="6">
    <location>
        <begin position="439"/>
        <end position="460"/>
    </location>
</feature>
<keyword evidence="10" id="KW-1185">Reference proteome</keyword>
<name>A0A7J7N6R0_9MAGN</name>
<protein>
    <recommendedName>
        <fullName evidence="6">Reticulon-like protein</fullName>
    </recommendedName>
</protein>
<comment type="caution">
    <text evidence="9">The sequence shown here is derived from an EMBL/GenBank/DDBJ whole genome shotgun (WGS) entry which is preliminary data.</text>
</comment>
<reference evidence="9 10" key="1">
    <citation type="journal article" date="2020" name="IScience">
        <title>Genome Sequencing of the Endangered Kingdonia uniflora (Circaeasteraceae, Ranunculales) Reveals Potential Mechanisms of Evolutionary Specialization.</title>
        <authorList>
            <person name="Sun Y."/>
            <person name="Deng T."/>
            <person name="Zhang A."/>
            <person name="Moore M.J."/>
            <person name="Landis J.B."/>
            <person name="Lin N."/>
            <person name="Zhang H."/>
            <person name="Zhang X."/>
            <person name="Huang J."/>
            <person name="Zhang X."/>
            <person name="Sun H."/>
            <person name="Wang H."/>
        </authorList>
    </citation>
    <scope>NUCLEOTIDE SEQUENCE [LARGE SCALE GENOMIC DNA]</scope>
    <source>
        <strain evidence="9">TB1705</strain>
        <tissue evidence="9">Leaf</tissue>
    </source>
</reference>
<dbReference type="InterPro" id="IPR003388">
    <property type="entry name" value="Reticulon"/>
</dbReference>
<feature type="transmembrane region" description="Helical" evidence="6">
    <location>
        <begin position="367"/>
        <end position="387"/>
    </location>
</feature>
<dbReference type="GO" id="GO:0005789">
    <property type="term" value="C:endoplasmic reticulum membrane"/>
    <property type="evidence" value="ECO:0007669"/>
    <property type="project" value="UniProtKB-SubCell"/>
</dbReference>
<feature type="transmembrane region" description="Helical" evidence="6">
    <location>
        <begin position="290"/>
        <end position="310"/>
    </location>
</feature>
<keyword evidence="4 6" id="KW-1133">Transmembrane helix</keyword>
<dbReference type="PANTHER" id="PTHR46626:SF1">
    <property type="entry name" value="RETICULON-LIKE PROTEIN B21"/>
    <property type="match status" value="1"/>
</dbReference>
<dbReference type="Proteomes" id="UP000541444">
    <property type="component" value="Unassembled WGS sequence"/>
</dbReference>
<evidence type="ECO:0000256" key="2">
    <source>
        <dbReference type="ARBA" id="ARBA00022692"/>
    </source>
</evidence>
<evidence type="ECO:0000256" key="4">
    <source>
        <dbReference type="ARBA" id="ARBA00022989"/>
    </source>
</evidence>
<accession>A0A7J7N6R0</accession>
<dbReference type="AlphaFoldDB" id="A0A7J7N6R0"/>
<feature type="transmembrane region" description="Helical" evidence="6">
    <location>
        <begin position="265"/>
        <end position="284"/>
    </location>
</feature>
<gene>
    <name evidence="9" type="ORF">GIB67_022373</name>
</gene>
<evidence type="ECO:0000256" key="5">
    <source>
        <dbReference type="ARBA" id="ARBA00023136"/>
    </source>
</evidence>
<evidence type="ECO:0000256" key="1">
    <source>
        <dbReference type="ARBA" id="ARBA00004477"/>
    </source>
</evidence>
<dbReference type="PANTHER" id="PTHR46626">
    <property type="entry name" value="RETICULON-LIKE PROTEIN B17"/>
    <property type="match status" value="1"/>
</dbReference>
<evidence type="ECO:0000256" key="7">
    <source>
        <dbReference type="SAM" id="MobiDB-lite"/>
    </source>
</evidence>
<evidence type="ECO:0000313" key="9">
    <source>
        <dbReference type="EMBL" id="KAF6162714.1"/>
    </source>
</evidence>
<dbReference type="InterPro" id="IPR044647">
    <property type="entry name" value="RTNLB17/18/21"/>
</dbReference>
<evidence type="ECO:0000256" key="6">
    <source>
        <dbReference type="RuleBase" id="RU363132"/>
    </source>
</evidence>
<comment type="subcellular location">
    <subcellularLocation>
        <location evidence="1 6">Endoplasmic reticulum membrane</location>
        <topology evidence="1 6">Multi-pass membrane protein</topology>
    </subcellularLocation>
</comment>
<feature type="region of interest" description="Disordered" evidence="7">
    <location>
        <begin position="103"/>
        <end position="162"/>
    </location>
</feature>
<dbReference type="OrthoDB" id="567788at2759"/>
<sequence>MQVGGRKRSSSAKNADTGVLVDSVWESRMKMEQGKGEVLENSEVGHVYKRRFGRNQSVGVTEKKKHFRSDPVVVIERSSIQLRKSKFDSQRCSDQIKEISITSDETARKTKSDSHRSTDEQTCKDISVHAVGVERTPIQIRKTRSSPSSSSRNSSNVGQIKSQVLMIGNGGDEGEEEHHDDEEDIVMEIDMKSFDVKVVNEEKKVEKIIQTPLPISSNVCKQLIQVAGELKRAPPPPISEEYGKCFSQPQNKLQNIVDIIMWRDVSRSAFVFGFGTFILLSSSFTKDLNFGLVSVISYMGLLYLAAIFIYRSLVCREVIYTEDSNEAYMVGKEEAIWLLELILPYLNEFLLKLRALFSGDPVTTMKLAILLFVLARCGSSITIWKMAKLGFFGVFTIPKICASYSPQLTGYSKFWIRRFRDAWDSCAHKKSVAAAIFTLVWNLSSIVARIWAVFMLFVAFRYYQQTLLSKEEDWREEEDEEVNEEVSSWISKDSSHRREHRLGSTTSTLLKEKMMIMSE</sequence>
<proteinExistence type="predicted"/>
<keyword evidence="3 6" id="KW-0256">Endoplasmic reticulum</keyword>
<evidence type="ECO:0000259" key="8">
    <source>
        <dbReference type="PROSITE" id="PS50845"/>
    </source>
</evidence>
<feature type="domain" description="Reticulon" evidence="8">
    <location>
        <begin position="256"/>
        <end position="411"/>
    </location>
</feature>
<keyword evidence="2 6" id="KW-0812">Transmembrane</keyword>
<dbReference type="Pfam" id="PF02453">
    <property type="entry name" value="Reticulon"/>
    <property type="match status" value="1"/>
</dbReference>
<evidence type="ECO:0000256" key="3">
    <source>
        <dbReference type="ARBA" id="ARBA00022824"/>
    </source>
</evidence>
<feature type="compositionally biased region" description="Basic and acidic residues" evidence="7">
    <location>
        <begin position="105"/>
        <end position="127"/>
    </location>
</feature>
<dbReference type="EMBL" id="JACGCM010001013">
    <property type="protein sequence ID" value="KAF6162714.1"/>
    <property type="molecule type" value="Genomic_DNA"/>
</dbReference>
<feature type="compositionally biased region" description="Low complexity" evidence="7">
    <location>
        <begin position="145"/>
        <end position="156"/>
    </location>
</feature>
<keyword evidence="5 6" id="KW-0472">Membrane</keyword>
<dbReference type="PROSITE" id="PS50845">
    <property type="entry name" value="RETICULON"/>
    <property type="match status" value="1"/>
</dbReference>
<evidence type="ECO:0000313" key="10">
    <source>
        <dbReference type="Proteomes" id="UP000541444"/>
    </source>
</evidence>
<organism evidence="9 10">
    <name type="scientific">Kingdonia uniflora</name>
    <dbReference type="NCBI Taxonomy" id="39325"/>
    <lineage>
        <taxon>Eukaryota</taxon>
        <taxon>Viridiplantae</taxon>
        <taxon>Streptophyta</taxon>
        <taxon>Embryophyta</taxon>
        <taxon>Tracheophyta</taxon>
        <taxon>Spermatophyta</taxon>
        <taxon>Magnoliopsida</taxon>
        <taxon>Ranunculales</taxon>
        <taxon>Circaeasteraceae</taxon>
        <taxon>Kingdonia</taxon>
    </lineage>
</organism>